<reference evidence="2 3" key="2">
    <citation type="submission" date="2013-02" db="EMBL/GenBank/DDBJ databases">
        <title>The Genome Sequence of Plasmodium falciparum Tanzania (2000708).</title>
        <authorList>
            <consortium name="The Broad Institute Genome Sequencing Platform"/>
            <consortium name="The Broad Institute Genome Sequencing Center for Infectious Disease"/>
            <person name="Neafsey D."/>
            <person name="Cheeseman I."/>
            <person name="Volkman S."/>
            <person name="Adams J."/>
            <person name="Walker B."/>
            <person name="Young S.K."/>
            <person name="Zeng Q."/>
            <person name="Gargeya S."/>
            <person name="Fitzgerald M."/>
            <person name="Haas B."/>
            <person name="Abouelleil A."/>
            <person name="Alvarado L."/>
            <person name="Arachchi H.M."/>
            <person name="Berlin A.M."/>
            <person name="Chapman S.B."/>
            <person name="Dewar J."/>
            <person name="Goldberg J."/>
            <person name="Griggs A."/>
            <person name="Gujja S."/>
            <person name="Hansen M."/>
            <person name="Howarth C."/>
            <person name="Imamovic A."/>
            <person name="Larimer J."/>
            <person name="McCowan C."/>
            <person name="Murphy C."/>
            <person name="Neiman D."/>
            <person name="Pearson M."/>
            <person name="Priest M."/>
            <person name="Roberts A."/>
            <person name="Saif S."/>
            <person name="Shea T."/>
            <person name="Sisk P."/>
            <person name="Sykes S."/>
            <person name="Wortman J."/>
            <person name="Nusbaum C."/>
            <person name="Birren B."/>
        </authorList>
    </citation>
    <scope>NUCLEOTIDE SEQUENCE [LARGE SCALE GENOMIC DNA]</scope>
    <source>
        <strain evidence="3">Tanzania (2000708)</strain>
    </source>
</reference>
<evidence type="ECO:0000313" key="3">
    <source>
        <dbReference type="Proteomes" id="UP000030708"/>
    </source>
</evidence>
<dbReference type="Pfam" id="PF02009">
    <property type="entry name" value="RIFIN"/>
    <property type="match status" value="1"/>
</dbReference>
<feature type="non-terminal residue" evidence="2">
    <location>
        <position position="1"/>
    </location>
</feature>
<keyword evidence="1" id="KW-0472">Membrane</keyword>
<dbReference type="InterPro" id="IPR006374">
    <property type="entry name" value="VSA_Stevor"/>
</dbReference>
<accession>A0A024W967</accession>
<dbReference type="EMBL" id="KI926394">
    <property type="protein sequence ID" value="ETW37055.1"/>
    <property type="molecule type" value="Genomic_DNA"/>
</dbReference>
<reference evidence="2 3" key="1">
    <citation type="submission" date="2013-02" db="EMBL/GenBank/DDBJ databases">
        <title>The Genome Annotation of Plasmodium falciparum Tanzania (2000708).</title>
        <authorList>
            <consortium name="The Broad Institute Genome Sequencing Platform"/>
            <consortium name="The Broad Institute Genome Sequencing Center for Infectious Disease"/>
            <person name="Neafsey D."/>
            <person name="Hoffman S."/>
            <person name="Volkman S."/>
            <person name="Rosenthal P."/>
            <person name="Walker B."/>
            <person name="Young S.K."/>
            <person name="Zeng Q."/>
            <person name="Gargeya S."/>
            <person name="Fitzgerald M."/>
            <person name="Haas B."/>
            <person name="Abouelleil A."/>
            <person name="Allen A.W."/>
            <person name="Alvarado L."/>
            <person name="Arachchi H.M."/>
            <person name="Berlin A.M."/>
            <person name="Chapman S.B."/>
            <person name="Gainer-Dewar J."/>
            <person name="Goldberg J."/>
            <person name="Griggs A."/>
            <person name="Gujja S."/>
            <person name="Hansen M."/>
            <person name="Howarth C."/>
            <person name="Imamovic A."/>
            <person name="Ireland A."/>
            <person name="Larimer J."/>
            <person name="McCowan C."/>
            <person name="Murphy C."/>
            <person name="Pearson M."/>
            <person name="Poon T.W."/>
            <person name="Priest M."/>
            <person name="Roberts A."/>
            <person name="Saif S."/>
            <person name="Shea T."/>
            <person name="Sisk P."/>
            <person name="Sykes S."/>
            <person name="Wortman J."/>
            <person name="Nusbaum C."/>
            <person name="Birren B."/>
        </authorList>
    </citation>
    <scope>NUCLEOTIDE SEQUENCE [LARGE SCALE GENOMIC DNA]</scope>
    <source>
        <strain evidence="3">Tanzania (2000708)</strain>
    </source>
</reference>
<protein>
    <recommendedName>
        <fullName evidence="4">Surface antigen</fullName>
    </recommendedName>
</protein>
<dbReference type="InterPro" id="IPR006373">
    <property type="entry name" value="VSA_Rifin"/>
</dbReference>
<dbReference type="Pfam" id="PF17410">
    <property type="entry name" value="Stevor"/>
    <property type="match status" value="2"/>
</dbReference>
<sequence length="621" mass="69315">KQLAQQFSTLQTNIDSHDIPTCVCEKSMADKTEKVCLKCGKTMGAVAPAWGFVSGIGYVAWTQYVASKIVEAGIKKGIEVGLVKVTEIVIDMTVYVSKIPKFNVVEMLSSGYFTDKMSLFDISNYINTTMSAEIEFDEYAVAAVTNAVVEGKAEAINVAAPATNALNTAIIASVVSIVEKSINNHYNISPIPNNTQRTTINSRLLAQTQNHNPHYHNDPELKEIIDKLNQEAIKKYQNTHDPHEQLKEVVEKNGTKLTGGNVVEHMSTTEKELFETYEDVFGKENHIILKSGMYPNDDDKSDKSSTCECNDTNNTYLTKRKGKDRYLKHLKHRCTRGICFCSVGSVFENCENSHYNRSLIPNNTQRTTIKSRLLAQTQKRNPHYHNDPELKEIIEKLNEESIKKYQQTHDPYKQLKEVVEKNGTKYTDGNDAEPMSTTEKDLLETYEEIFGKENHMLKSGMYPNDDEKSSTCECTDTNTKLARTKGKDKYLENLKERCKGGIGFCSVGSVLLTLVGLIAAKAAATKHFVDIQACLSHMAMFKLFSVQALGEAIKAGGATCIKAAGDIAGTAAPAAMTTFPPYGIAALVLLILAVVLIILYIWLYRRRKKSWKHECKKHLCR</sequence>
<proteinExistence type="predicted"/>
<name>A0A024W967_PLAFA</name>
<evidence type="ECO:0000313" key="2">
    <source>
        <dbReference type="EMBL" id="ETW37055.1"/>
    </source>
</evidence>
<evidence type="ECO:0008006" key="4">
    <source>
        <dbReference type="Google" id="ProtNLM"/>
    </source>
</evidence>
<keyword evidence="1" id="KW-1133">Transmembrane helix</keyword>
<dbReference type="Proteomes" id="UP000030708">
    <property type="component" value="Unassembled WGS sequence"/>
</dbReference>
<dbReference type="AlphaFoldDB" id="A0A024W967"/>
<organism evidence="2 3">
    <name type="scientific">Plasmodium falciparum Tanzania</name>
    <name type="common">2000708</name>
    <dbReference type="NCBI Taxonomy" id="1036725"/>
    <lineage>
        <taxon>Eukaryota</taxon>
        <taxon>Sar</taxon>
        <taxon>Alveolata</taxon>
        <taxon>Apicomplexa</taxon>
        <taxon>Aconoidasida</taxon>
        <taxon>Haemosporida</taxon>
        <taxon>Plasmodiidae</taxon>
        <taxon>Plasmodium</taxon>
        <taxon>Plasmodium (Laverania)</taxon>
    </lineage>
</organism>
<feature type="transmembrane region" description="Helical" evidence="1">
    <location>
        <begin position="582"/>
        <end position="603"/>
    </location>
</feature>
<dbReference type="NCBIfam" id="TIGR01478">
    <property type="entry name" value="STEVOR"/>
    <property type="match status" value="2"/>
</dbReference>
<evidence type="ECO:0000256" key="1">
    <source>
        <dbReference type="SAM" id="Phobius"/>
    </source>
</evidence>
<gene>
    <name evidence="2" type="ORF">PFTANZ_02355</name>
</gene>
<keyword evidence="1" id="KW-0812">Transmembrane</keyword>